<protein>
    <submittedName>
        <fullName evidence="1">Uncharacterized protein</fullName>
    </submittedName>
</protein>
<evidence type="ECO:0000313" key="1">
    <source>
        <dbReference type="EMBL" id="MDQ0289112.1"/>
    </source>
</evidence>
<organism evidence="1 2">
    <name type="scientific">Oligosphaera ethanolica</name>
    <dbReference type="NCBI Taxonomy" id="760260"/>
    <lineage>
        <taxon>Bacteria</taxon>
        <taxon>Pseudomonadati</taxon>
        <taxon>Lentisphaerota</taxon>
        <taxon>Oligosphaeria</taxon>
        <taxon>Oligosphaerales</taxon>
        <taxon>Oligosphaeraceae</taxon>
        <taxon>Oligosphaera</taxon>
    </lineage>
</organism>
<name>A0AAE3VEQ1_9BACT</name>
<gene>
    <name evidence="1" type="ORF">J3R75_001219</name>
</gene>
<dbReference type="EMBL" id="JAUSVL010000001">
    <property type="protein sequence ID" value="MDQ0289112.1"/>
    <property type="molecule type" value="Genomic_DNA"/>
</dbReference>
<keyword evidence="2" id="KW-1185">Reference proteome</keyword>
<reference evidence="1" key="1">
    <citation type="submission" date="2023-07" db="EMBL/GenBank/DDBJ databases">
        <title>Genomic Encyclopedia of Type Strains, Phase IV (KMG-IV): sequencing the most valuable type-strain genomes for metagenomic binning, comparative biology and taxonomic classification.</title>
        <authorList>
            <person name="Goeker M."/>
        </authorList>
    </citation>
    <scope>NUCLEOTIDE SEQUENCE</scope>
    <source>
        <strain evidence="1">DSM 24202</strain>
    </source>
</reference>
<sequence length="53" mass="5852">MRHDPMDWTTGTLGTVGNDALDFGDWLGTYWTSGTSCLTPGTDWVYLDIQGLL</sequence>
<accession>A0AAE3VEQ1</accession>
<evidence type="ECO:0000313" key="2">
    <source>
        <dbReference type="Proteomes" id="UP001238163"/>
    </source>
</evidence>
<dbReference type="AlphaFoldDB" id="A0AAE3VEQ1"/>
<dbReference type="Proteomes" id="UP001238163">
    <property type="component" value="Unassembled WGS sequence"/>
</dbReference>
<comment type="caution">
    <text evidence="1">The sequence shown here is derived from an EMBL/GenBank/DDBJ whole genome shotgun (WGS) entry which is preliminary data.</text>
</comment>
<proteinExistence type="predicted"/>